<accession>A0ABV0V4L6</accession>
<reference evidence="2 3" key="1">
    <citation type="submission" date="2021-06" db="EMBL/GenBank/DDBJ databases">
        <authorList>
            <person name="Palmer J.M."/>
        </authorList>
    </citation>
    <scope>NUCLEOTIDE SEQUENCE [LARGE SCALE GENOMIC DNA]</scope>
    <source>
        <strain evidence="3">if_2019</strain>
        <tissue evidence="2">Muscle</tissue>
    </source>
</reference>
<comment type="caution">
    <text evidence="2">The sequence shown here is derived from an EMBL/GenBank/DDBJ whole genome shotgun (WGS) entry which is preliminary data.</text>
</comment>
<protein>
    <submittedName>
        <fullName evidence="2">Uncharacterized protein</fullName>
    </submittedName>
</protein>
<proteinExistence type="predicted"/>
<keyword evidence="3" id="KW-1185">Reference proteome</keyword>
<evidence type="ECO:0000256" key="1">
    <source>
        <dbReference type="SAM" id="MobiDB-lite"/>
    </source>
</evidence>
<dbReference type="Proteomes" id="UP001482620">
    <property type="component" value="Unassembled WGS sequence"/>
</dbReference>
<gene>
    <name evidence="2" type="ORF">ILYODFUR_020019</name>
</gene>
<sequence length="108" mass="11628">MAYPAAPSRPAGQSLHESEATSQSTLHTARPRHRSPVLPAQPTDWALKPGTEIQRNPSDPEGAKTPVLAPTNSQDPTPSPSPGPDQKARSFYWPATCSGKIVLCFRFP</sequence>
<name>A0ABV0V4L6_9TELE</name>
<organism evidence="2 3">
    <name type="scientific">Ilyodon furcidens</name>
    <name type="common">goldbreast splitfin</name>
    <dbReference type="NCBI Taxonomy" id="33524"/>
    <lineage>
        <taxon>Eukaryota</taxon>
        <taxon>Metazoa</taxon>
        <taxon>Chordata</taxon>
        <taxon>Craniata</taxon>
        <taxon>Vertebrata</taxon>
        <taxon>Euteleostomi</taxon>
        <taxon>Actinopterygii</taxon>
        <taxon>Neopterygii</taxon>
        <taxon>Teleostei</taxon>
        <taxon>Neoteleostei</taxon>
        <taxon>Acanthomorphata</taxon>
        <taxon>Ovalentaria</taxon>
        <taxon>Atherinomorphae</taxon>
        <taxon>Cyprinodontiformes</taxon>
        <taxon>Goodeidae</taxon>
        <taxon>Ilyodon</taxon>
    </lineage>
</organism>
<evidence type="ECO:0000313" key="2">
    <source>
        <dbReference type="EMBL" id="MEQ2252270.1"/>
    </source>
</evidence>
<evidence type="ECO:0000313" key="3">
    <source>
        <dbReference type="Proteomes" id="UP001482620"/>
    </source>
</evidence>
<dbReference type="EMBL" id="JAHRIQ010094721">
    <property type="protein sequence ID" value="MEQ2252270.1"/>
    <property type="molecule type" value="Genomic_DNA"/>
</dbReference>
<feature type="region of interest" description="Disordered" evidence="1">
    <location>
        <begin position="1"/>
        <end position="89"/>
    </location>
</feature>